<dbReference type="EMBL" id="CATOUU010001083">
    <property type="protein sequence ID" value="CAI9970815.1"/>
    <property type="molecule type" value="Genomic_DNA"/>
</dbReference>
<keyword evidence="3" id="KW-1185">Reference proteome</keyword>
<protein>
    <submittedName>
        <fullName evidence="2">Hypothetical_protein</fullName>
    </submittedName>
</protein>
<dbReference type="AlphaFoldDB" id="A0AA86R5B0"/>
<evidence type="ECO:0000313" key="2">
    <source>
        <dbReference type="EMBL" id="CAL6052748.1"/>
    </source>
</evidence>
<reference evidence="2 3" key="2">
    <citation type="submission" date="2024-07" db="EMBL/GenBank/DDBJ databases">
        <authorList>
            <person name="Akdeniz Z."/>
        </authorList>
    </citation>
    <scope>NUCLEOTIDE SEQUENCE [LARGE SCALE GENOMIC DNA]</scope>
</reference>
<evidence type="ECO:0000313" key="3">
    <source>
        <dbReference type="Proteomes" id="UP001642409"/>
    </source>
</evidence>
<dbReference type="Proteomes" id="UP001642409">
    <property type="component" value="Unassembled WGS sequence"/>
</dbReference>
<evidence type="ECO:0000313" key="1">
    <source>
        <dbReference type="EMBL" id="CAI9970815.1"/>
    </source>
</evidence>
<proteinExistence type="predicted"/>
<sequence>MCNDHVTRIIHNTSNNTHQQHKILQQITFIAYQQTVSKTAACSRAKRVNCEMRVQTKMAQHDLCILFAAANLSLLFQRIYKFVDAACRVYYPYGVSESIAPQMKIVL</sequence>
<accession>A0AA86R5B0</accession>
<dbReference type="EMBL" id="CAXDID020000193">
    <property type="protein sequence ID" value="CAL6052748.1"/>
    <property type="molecule type" value="Genomic_DNA"/>
</dbReference>
<gene>
    <name evidence="2" type="ORF">HINF_LOCUS45002</name>
    <name evidence="1" type="ORF">HINF_LOCUS58460</name>
</gene>
<comment type="caution">
    <text evidence="1">The sequence shown here is derived from an EMBL/GenBank/DDBJ whole genome shotgun (WGS) entry which is preliminary data.</text>
</comment>
<name>A0AA86R5B0_9EUKA</name>
<organism evidence="1">
    <name type="scientific">Hexamita inflata</name>
    <dbReference type="NCBI Taxonomy" id="28002"/>
    <lineage>
        <taxon>Eukaryota</taxon>
        <taxon>Metamonada</taxon>
        <taxon>Diplomonadida</taxon>
        <taxon>Hexamitidae</taxon>
        <taxon>Hexamitinae</taxon>
        <taxon>Hexamita</taxon>
    </lineage>
</organism>
<reference evidence="1" key="1">
    <citation type="submission" date="2023-06" db="EMBL/GenBank/DDBJ databases">
        <authorList>
            <person name="Kurt Z."/>
        </authorList>
    </citation>
    <scope>NUCLEOTIDE SEQUENCE</scope>
</reference>